<name>A0ABT4CEZ9_9ACTN</name>
<evidence type="ECO:0000313" key="1">
    <source>
        <dbReference type="EMBL" id="MCY4726684.1"/>
    </source>
</evidence>
<sequence length="56" mass="6151">MPRIKVTGYLDTDDLDPEHVDTSHEMGLSTAGYEHMIGADGSRGLGLDDVEFQIED</sequence>
<protein>
    <submittedName>
        <fullName evidence="1">Uncharacterized protein</fullName>
    </submittedName>
</protein>
<dbReference type="RefSeq" id="WP_268111590.1">
    <property type="nucleotide sequence ID" value="NZ_JAPPUX010000003.1"/>
</dbReference>
<proteinExistence type="predicted"/>
<dbReference type="EMBL" id="JAPPUX010000003">
    <property type="protein sequence ID" value="MCY4726684.1"/>
    <property type="molecule type" value="Genomic_DNA"/>
</dbReference>
<organism evidence="1 2">
    <name type="scientific">Nocardioides pini</name>
    <dbReference type="NCBI Taxonomy" id="2975053"/>
    <lineage>
        <taxon>Bacteria</taxon>
        <taxon>Bacillati</taxon>
        <taxon>Actinomycetota</taxon>
        <taxon>Actinomycetes</taxon>
        <taxon>Propionibacteriales</taxon>
        <taxon>Nocardioidaceae</taxon>
        <taxon>Nocardioides</taxon>
    </lineage>
</organism>
<reference evidence="1" key="1">
    <citation type="submission" date="2022-08" db="EMBL/GenBank/DDBJ databases">
        <title>Genome sequencing of Nocardioides sp. STR2.</title>
        <authorList>
            <person name="So Y."/>
        </authorList>
    </citation>
    <scope>NUCLEOTIDE SEQUENCE</scope>
    <source>
        <strain evidence="1">STR2</strain>
    </source>
</reference>
<gene>
    <name evidence="1" type="ORF">NYO98_10380</name>
</gene>
<evidence type="ECO:0000313" key="2">
    <source>
        <dbReference type="Proteomes" id="UP001074726"/>
    </source>
</evidence>
<dbReference type="Proteomes" id="UP001074726">
    <property type="component" value="Unassembled WGS sequence"/>
</dbReference>
<comment type="caution">
    <text evidence="1">The sequence shown here is derived from an EMBL/GenBank/DDBJ whole genome shotgun (WGS) entry which is preliminary data.</text>
</comment>
<accession>A0ABT4CEZ9</accession>
<keyword evidence="2" id="KW-1185">Reference proteome</keyword>